<sequence length="262" mass="28108">MTMGPSLRSGSHSDPSHTYTYSTQPPPSAHSPTYPPSSLSRSNSSNVSPVSPVGTMGPPPTPAFQRTPIDPSRIVCLGPLPENVPIPRHRPSIPQLLRSEGPIPPADSPPVATTTTAASQPAATPTTTTTPLHSIPDDIPRGPAHRRRSTETLGSDYTVEEENRIREEGPHTNPTPTPRRAWAGSTRASTSSTFRSWRRRDTAGRKTTTDDKTGSEESDPSPSPLSTPFPPPPLLPSPASAARYTRPAVSSVVTPHRRRRRA</sequence>
<gene>
    <name evidence="2" type="ORF">VTK73DRAFT_4260</name>
</gene>
<evidence type="ECO:0000256" key="1">
    <source>
        <dbReference type="SAM" id="MobiDB-lite"/>
    </source>
</evidence>
<feature type="compositionally biased region" description="Basic and acidic residues" evidence="1">
    <location>
        <begin position="199"/>
        <end position="215"/>
    </location>
</feature>
<evidence type="ECO:0000313" key="3">
    <source>
        <dbReference type="Proteomes" id="UP001586593"/>
    </source>
</evidence>
<feature type="compositionally biased region" description="Pro residues" evidence="1">
    <location>
        <begin position="221"/>
        <end position="236"/>
    </location>
</feature>
<feature type="region of interest" description="Disordered" evidence="1">
    <location>
        <begin position="1"/>
        <end position="262"/>
    </location>
</feature>
<feature type="compositionally biased region" description="Low complexity" evidence="1">
    <location>
        <begin position="109"/>
        <end position="131"/>
    </location>
</feature>
<feature type="compositionally biased region" description="Low complexity" evidence="1">
    <location>
        <begin position="36"/>
        <end position="53"/>
    </location>
</feature>
<proteinExistence type="predicted"/>
<organism evidence="2 3">
    <name type="scientific">Phialemonium thermophilum</name>
    <dbReference type="NCBI Taxonomy" id="223376"/>
    <lineage>
        <taxon>Eukaryota</taxon>
        <taxon>Fungi</taxon>
        <taxon>Dikarya</taxon>
        <taxon>Ascomycota</taxon>
        <taxon>Pezizomycotina</taxon>
        <taxon>Sordariomycetes</taxon>
        <taxon>Sordariomycetidae</taxon>
        <taxon>Cephalothecales</taxon>
        <taxon>Cephalothecaceae</taxon>
        <taxon>Phialemonium</taxon>
    </lineage>
</organism>
<feature type="compositionally biased region" description="Low complexity" evidence="1">
    <location>
        <begin position="179"/>
        <end position="195"/>
    </location>
</feature>
<evidence type="ECO:0000313" key="2">
    <source>
        <dbReference type="EMBL" id="KAL1838693.1"/>
    </source>
</evidence>
<feature type="compositionally biased region" description="Polar residues" evidence="1">
    <location>
        <begin position="8"/>
        <end position="23"/>
    </location>
</feature>
<feature type="compositionally biased region" description="Basic and acidic residues" evidence="1">
    <location>
        <begin position="161"/>
        <end position="170"/>
    </location>
</feature>
<comment type="caution">
    <text evidence="2">The sequence shown here is derived from an EMBL/GenBank/DDBJ whole genome shotgun (WGS) entry which is preliminary data.</text>
</comment>
<name>A0ABR3VAE1_9PEZI</name>
<feature type="compositionally biased region" description="Pro residues" evidence="1">
    <location>
        <begin position="24"/>
        <end position="35"/>
    </location>
</feature>
<keyword evidence="3" id="KW-1185">Reference proteome</keyword>
<dbReference type="EMBL" id="JAZHXJ010002437">
    <property type="protein sequence ID" value="KAL1838693.1"/>
    <property type="molecule type" value="Genomic_DNA"/>
</dbReference>
<dbReference type="Proteomes" id="UP001586593">
    <property type="component" value="Unassembled WGS sequence"/>
</dbReference>
<accession>A0ABR3VAE1</accession>
<reference evidence="2 3" key="1">
    <citation type="journal article" date="2024" name="Commun. Biol.">
        <title>Comparative genomic analysis of thermophilic fungi reveals convergent evolutionary adaptations and gene losses.</title>
        <authorList>
            <person name="Steindorff A.S."/>
            <person name="Aguilar-Pontes M.V."/>
            <person name="Robinson A.J."/>
            <person name="Andreopoulos B."/>
            <person name="LaButti K."/>
            <person name="Kuo A."/>
            <person name="Mondo S."/>
            <person name="Riley R."/>
            <person name="Otillar R."/>
            <person name="Haridas S."/>
            <person name="Lipzen A."/>
            <person name="Grimwood J."/>
            <person name="Schmutz J."/>
            <person name="Clum A."/>
            <person name="Reid I.D."/>
            <person name="Moisan M.C."/>
            <person name="Butler G."/>
            <person name="Nguyen T.T.M."/>
            <person name="Dewar K."/>
            <person name="Conant G."/>
            <person name="Drula E."/>
            <person name="Henrissat B."/>
            <person name="Hansel C."/>
            <person name="Singer S."/>
            <person name="Hutchinson M.I."/>
            <person name="de Vries R.P."/>
            <person name="Natvig D.O."/>
            <person name="Powell A.J."/>
            <person name="Tsang A."/>
            <person name="Grigoriev I.V."/>
        </authorList>
    </citation>
    <scope>NUCLEOTIDE SEQUENCE [LARGE SCALE GENOMIC DNA]</scope>
    <source>
        <strain evidence="2 3">ATCC 24622</strain>
    </source>
</reference>
<protein>
    <submittedName>
        <fullName evidence="2">Uncharacterized protein</fullName>
    </submittedName>
</protein>